<evidence type="ECO:0000256" key="2">
    <source>
        <dbReference type="ARBA" id="ARBA00022857"/>
    </source>
</evidence>
<dbReference type="InterPro" id="IPR036291">
    <property type="entry name" value="NAD(P)-bd_dom_sf"/>
</dbReference>
<dbReference type="Gene3D" id="3.40.50.720">
    <property type="entry name" value="NAD(P)-binding Rossmann-like Domain"/>
    <property type="match status" value="1"/>
</dbReference>
<keyword evidence="2" id="KW-0521">NADP</keyword>
<evidence type="ECO:0000256" key="3">
    <source>
        <dbReference type="ARBA" id="ARBA00023002"/>
    </source>
</evidence>
<name>A0A232M642_9EURO</name>
<dbReference type="InterPro" id="IPR002347">
    <property type="entry name" value="SDR_fam"/>
</dbReference>
<gene>
    <name evidence="4" type="ORF">Egran_00475</name>
</gene>
<comment type="similarity">
    <text evidence="1">Belongs to the short-chain dehydrogenases/reductases (SDR) family.</text>
</comment>
<reference evidence="4 5" key="1">
    <citation type="journal article" date="2015" name="Environ. Microbiol.">
        <title>Metagenome sequence of Elaphomyces granulatus from sporocarp tissue reveals Ascomycota ectomycorrhizal fingerprints of genome expansion and a Proteobacteria-rich microbiome.</title>
        <authorList>
            <person name="Quandt C.A."/>
            <person name="Kohler A."/>
            <person name="Hesse C.N."/>
            <person name="Sharpton T.J."/>
            <person name="Martin F."/>
            <person name="Spatafora J.W."/>
        </authorList>
    </citation>
    <scope>NUCLEOTIDE SEQUENCE [LARGE SCALE GENOMIC DNA]</scope>
    <source>
        <strain evidence="4 5">OSC145934</strain>
    </source>
</reference>
<accession>A0A232M642</accession>
<dbReference type="SUPFAM" id="SSF51735">
    <property type="entry name" value="NAD(P)-binding Rossmann-fold domains"/>
    <property type="match status" value="1"/>
</dbReference>
<dbReference type="OrthoDB" id="191139at2759"/>
<dbReference type="GO" id="GO:0016491">
    <property type="term" value="F:oxidoreductase activity"/>
    <property type="evidence" value="ECO:0007669"/>
    <property type="project" value="UniProtKB-KW"/>
</dbReference>
<evidence type="ECO:0008006" key="6">
    <source>
        <dbReference type="Google" id="ProtNLM"/>
    </source>
</evidence>
<dbReference type="EMBL" id="NPHW01002306">
    <property type="protein sequence ID" value="OXV11764.1"/>
    <property type="molecule type" value="Genomic_DNA"/>
</dbReference>
<dbReference type="Pfam" id="PF00106">
    <property type="entry name" value="adh_short"/>
    <property type="match status" value="1"/>
</dbReference>
<dbReference type="Proteomes" id="UP000243515">
    <property type="component" value="Unassembled WGS sequence"/>
</dbReference>
<dbReference type="PANTHER" id="PTHR24320:SF236">
    <property type="entry name" value="SHORT-CHAIN DEHYDROGENASE-RELATED"/>
    <property type="match status" value="1"/>
</dbReference>
<dbReference type="PRINTS" id="PR00081">
    <property type="entry name" value="GDHRDH"/>
</dbReference>
<evidence type="ECO:0000256" key="1">
    <source>
        <dbReference type="ARBA" id="ARBA00006484"/>
    </source>
</evidence>
<evidence type="ECO:0000313" key="5">
    <source>
        <dbReference type="Proteomes" id="UP000243515"/>
    </source>
</evidence>
<dbReference type="PANTHER" id="PTHR24320">
    <property type="entry name" value="RETINOL DEHYDROGENASE"/>
    <property type="match status" value="1"/>
</dbReference>
<keyword evidence="5" id="KW-1185">Reference proteome</keyword>
<comment type="caution">
    <text evidence="4">The sequence shown here is derived from an EMBL/GenBank/DDBJ whole genome shotgun (WGS) entry which is preliminary data.</text>
</comment>
<keyword evidence="3" id="KW-0560">Oxidoreductase</keyword>
<sequence>MGKAWSSLSSAPQFTEKQLADQSGKVFIVTGSTSGLGRLLVGILYQRNAKVYIAARSETKAYAAIDEIKREHPDSTGELVYLHLDLNDLTTIKASANEFLSKESRLDVLWNNAAVMVPPQGSKSAQGYELQIGTNNLAPFLFTELLRPIMKQTAQTAPKNSVRVIWVSSSAAELAPTPAIDFSNMDYKREEGIWPKYNRSKAGNVLHSVEFARRTKGQGIISLSLNPGFYMTNLQKTMPRLQKTVFVSFTLRLLNPVKFRSNASASAQRLVTKDPRFGAYTELFAGLHPGIKEEHNGGWIVPFGNHAPVPAALVDQELGRKYWEWTEEQVRPYR</sequence>
<evidence type="ECO:0000313" key="4">
    <source>
        <dbReference type="EMBL" id="OXV11764.1"/>
    </source>
</evidence>
<protein>
    <recommendedName>
        <fullName evidence="6">Short-chain dehydrogenase</fullName>
    </recommendedName>
</protein>
<dbReference type="AlphaFoldDB" id="A0A232M642"/>
<organism evidence="4 5">
    <name type="scientific">Elaphomyces granulatus</name>
    <dbReference type="NCBI Taxonomy" id="519963"/>
    <lineage>
        <taxon>Eukaryota</taxon>
        <taxon>Fungi</taxon>
        <taxon>Dikarya</taxon>
        <taxon>Ascomycota</taxon>
        <taxon>Pezizomycotina</taxon>
        <taxon>Eurotiomycetes</taxon>
        <taxon>Eurotiomycetidae</taxon>
        <taxon>Eurotiales</taxon>
        <taxon>Elaphomycetaceae</taxon>
        <taxon>Elaphomyces</taxon>
    </lineage>
</organism>
<proteinExistence type="inferred from homology"/>